<evidence type="ECO:0000313" key="9">
    <source>
        <dbReference type="EMBL" id="GAA0715382.1"/>
    </source>
</evidence>
<comment type="similarity">
    <text evidence="2">Belongs to the type IB topoisomerase family.</text>
</comment>
<evidence type="ECO:0000259" key="8">
    <source>
        <dbReference type="Pfam" id="PF21338"/>
    </source>
</evidence>
<comment type="catalytic activity">
    <reaction evidence="1">
        <text>ATP-independent breakage of single-stranded DNA, followed by passage and rejoining.</text>
        <dbReference type="EC" id="5.6.2.1"/>
    </reaction>
</comment>
<dbReference type="InterPro" id="IPR001631">
    <property type="entry name" value="TopoI"/>
</dbReference>
<keyword evidence="5" id="KW-0238">DNA-binding</keyword>
<keyword evidence="6" id="KW-0413">Isomerase</keyword>
<dbReference type="PROSITE" id="PS52038">
    <property type="entry name" value="TOPO_IB_2"/>
    <property type="match status" value="1"/>
</dbReference>
<dbReference type="RefSeq" id="WP_343911037.1">
    <property type="nucleotide sequence ID" value="NZ_BAAAGE010000001.1"/>
</dbReference>
<dbReference type="SUPFAM" id="SSF56349">
    <property type="entry name" value="DNA breaking-rejoining enzymes"/>
    <property type="match status" value="1"/>
</dbReference>
<evidence type="ECO:0000256" key="1">
    <source>
        <dbReference type="ARBA" id="ARBA00000213"/>
    </source>
</evidence>
<dbReference type="InterPro" id="IPR035447">
    <property type="entry name" value="DNA_topo_I_N_sf"/>
</dbReference>
<dbReference type="PRINTS" id="PR00416">
    <property type="entry name" value="EUTPISMRASEI"/>
</dbReference>
<keyword evidence="10" id="KW-1185">Reference proteome</keyword>
<dbReference type="InterPro" id="IPR014711">
    <property type="entry name" value="TopoI_cat_a-hlx-sub_euk"/>
</dbReference>
<protein>
    <recommendedName>
        <fullName evidence="3">DNA topoisomerase</fullName>
        <ecNumber evidence="3">5.6.2.1</ecNumber>
    </recommendedName>
</protein>
<comment type="caution">
    <text evidence="9">The sequence shown here is derived from an EMBL/GenBank/DDBJ whole genome shotgun (WGS) entry which is preliminary data.</text>
</comment>
<dbReference type="EC" id="5.6.2.1" evidence="3"/>
<dbReference type="Pfam" id="PF01028">
    <property type="entry name" value="Topoisom_I"/>
    <property type="match status" value="1"/>
</dbReference>
<sequence length="369" mass="43737">MQEVITNTSSIQQLIKHPEQVIDKFNLLYVNDRDLDIFRHKDGNRFLYKRSGELISEKNELLRIENLKIPPNWKNVRITSIKNGHLQATGRDQKHRKQYRYHPLWKEIRSQTKFYKMSDFGEQLPKIRKQVDKDLELKEWPRQKVLALIIRLMEETHIRIGNTQYAKRNKTYGLSTMRSRHLQIEKDKLKFEFTGKKGKKHSITLRNKKLIRLVNRCEEIPGWELFKFYDQKGIKHTVDSSMVNNYLHDISGSMFTAKDFRTWSANKLFFGELLDLGIANKEKQVKKNILKAYDAAATGLGNSRNVCKKHYVHPILVSAYENGSIHQYFDKIHECTIARDHFSTSEYYMLSLIRNYTPNFIKTISKQKK</sequence>
<dbReference type="Pfam" id="PF21338">
    <property type="entry name" value="Top1B_N_bact"/>
    <property type="match status" value="1"/>
</dbReference>
<proteinExistence type="inferred from homology"/>
<evidence type="ECO:0000256" key="5">
    <source>
        <dbReference type="ARBA" id="ARBA00023125"/>
    </source>
</evidence>
<organism evidence="9 10">
    <name type="scientific">Aquimarina litoralis</name>
    <dbReference type="NCBI Taxonomy" id="584605"/>
    <lineage>
        <taxon>Bacteria</taxon>
        <taxon>Pseudomonadati</taxon>
        <taxon>Bacteroidota</taxon>
        <taxon>Flavobacteriia</taxon>
        <taxon>Flavobacteriales</taxon>
        <taxon>Flavobacteriaceae</taxon>
        <taxon>Aquimarina</taxon>
    </lineage>
</organism>
<keyword evidence="4" id="KW-0799">Topoisomerase</keyword>
<reference evidence="9 10" key="1">
    <citation type="journal article" date="2019" name="Int. J. Syst. Evol. Microbiol.">
        <title>The Global Catalogue of Microorganisms (GCM) 10K type strain sequencing project: providing services to taxonomists for standard genome sequencing and annotation.</title>
        <authorList>
            <consortium name="The Broad Institute Genomics Platform"/>
            <consortium name="The Broad Institute Genome Sequencing Center for Infectious Disease"/>
            <person name="Wu L."/>
            <person name="Ma J."/>
        </authorList>
    </citation>
    <scope>NUCLEOTIDE SEQUENCE [LARGE SCALE GENOMIC DNA]</scope>
    <source>
        <strain evidence="9 10">JCM 15974</strain>
    </source>
</reference>
<evidence type="ECO:0000256" key="4">
    <source>
        <dbReference type="ARBA" id="ARBA00023029"/>
    </source>
</evidence>
<dbReference type="Gene3D" id="3.90.15.10">
    <property type="entry name" value="Topoisomerase I, Chain A, domain 3"/>
    <property type="match status" value="1"/>
</dbReference>
<evidence type="ECO:0000259" key="7">
    <source>
        <dbReference type="Pfam" id="PF01028"/>
    </source>
</evidence>
<feature type="domain" description="DNA topoisomerase I catalytic core eukaryotic-type" evidence="7">
    <location>
        <begin position="105"/>
        <end position="310"/>
    </location>
</feature>
<feature type="domain" description="DNA topoisomerase IB N-terminal" evidence="8">
    <location>
        <begin position="49"/>
        <end position="92"/>
    </location>
</feature>
<accession>A0ABN1IK16</accession>
<name>A0ABN1IK16_9FLAO</name>
<dbReference type="InterPro" id="IPR013500">
    <property type="entry name" value="TopoI_cat_euk"/>
</dbReference>
<dbReference type="Proteomes" id="UP001501758">
    <property type="component" value="Unassembled WGS sequence"/>
</dbReference>
<dbReference type="InterPro" id="IPR049331">
    <property type="entry name" value="Top1B_N_bact"/>
</dbReference>
<dbReference type="InterPro" id="IPR011010">
    <property type="entry name" value="DNA_brk_join_enz"/>
</dbReference>
<dbReference type="SUPFAM" id="SSF55869">
    <property type="entry name" value="DNA topoisomerase I domain"/>
    <property type="match status" value="1"/>
</dbReference>
<evidence type="ECO:0000256" key="3">
    <source>
        <dbReference type="ARBA" id="ARBA00012891"/>
    </source>
</evidence>
<gene>
    <name evidence="9" type="ORF">GCM10009430_09760</name>
</gene>
<evidence type="ECO:0000313" key="10">
    <source>
        <dbReference type="Proteomes" id="UP001501758"/>
    </source>
</evidence>
<evidence type="ECO:0000256" key="6">
    <source>
        <dbReference type="ARBA" id="ARBA00023235"/>
    </source>
</evidence>
<dbReference type="Gene3D" id="3.30.66.10">
    <property type="entry name" value="DNA topoisomerase I domain"/>
    <property type="match status" value="1"/>
</dbReference>
<evidence type="ECO:0000256" key="2">
    <source>
        <dbReference type="ARBA" id="ARBA00006645"/>
    </source>
</evidence>
<dbReference type="EMBL" id="BAAAGE010000001">
    <property type="protein sequence ID" value="GAA0715382.1"/>
    <property type="molecule type" value="Genomic_DNA"/>
</dbReference>
<dbReference type="Gene3D" id="1.10.132.120">
    <property type="match status" value="1"/>
</dbReference>